<sequence length="281" mass="31514">MILIADSGATKTDWVFGDSVTGSQPIHTQGINPFHLTEQEIRLIISEQLVGQLPFSPENISHIFFYGAGCTPEKSAGILRSLNDLFPSCHAIEVQSDLLGAARALCKNQKGIACILGTGSNSCLYDGEKILDNIPPLGYILGDEGSGACLGKRFISDCMKRQLPPELLEGLLAEFNLTPSLLLDRIYREPLANRFLAGFTPYIYKYRKNIQVHHFLIRCFDDFFKRNVYLYGKEWPVSFTGSVAWFFQEEINESAGKSGFTTSLYLKNPIQELARYHFKNI</sequence>
<dbReference type="CDD" id="cd24079">
    <property type="entry name" value="ASKHA_NBD_PG1100-like"/>
    <property type="match status" value="1"/>
</dbReference>
<dbReference type="EMBL" id="JAHLFJ010000057">
    <property type="protein sequence ID" value="MBU3856125.1"/>
    <property type="molecule type" value="Genomic_DNA"/>
</dbReference>
<dbReference type="SUPFAM" id="SSF53067">
    <property type="entry name" value="Actin-like ATPase domain"/>
    <property type="match status" value="2"/>
</dbReference>
<comment type="caution">
    <text evidence="1">The sequence shown here is derived from an EMBL/GenBank/DDBJ whole genome shotgun (WGS) entry which is preliminary data.</text>
</comment>
<gene>
    <name evidence="1" type="ORF">H9928_06155</name>
</gene>
<dbReference type="PANTHER" id="PTHR43190:SF3">
    <property type="entry name" value="N-ACETYL-D-GLUCOSAMINE KINASE"/>
    <property type="match status" value="1"/>
</dbReference>
<reference evidence="1" key="1">
    <citation type="journal article" date="2021" name="PeerJ">
        <title>Extensive microbial diversity within the chicken gut microbiome revealed by metagenomics and culture.</title>
        <authorList>
            <person name="Gilroy R."/>
            <person name="Ravi A."/>
            <person name="Getino M."/>
            <person name="Pursley I."/>
            <person name="Horton D.L."/>
            <person name="Alikhan N.F."/>
            <person name="Baker D."/>
            <person name="Gharbi K."/>
            <person name="Hall N."/>
            <person name="Watson M."/>
            <person name="Adriaenssens E.M."/>
            <person name="Foster-Nyarko E."/>
            <person name="Jarju S."/>
            <person name="Secka A."/>
            <person name="Antonio M."/>
            <person name="Oren A."/>
            <person name="Chaudhuri R.R."/>
            <person name="La Ragione R."/>
            <person name="Hildebrand F."/>
            <person name="Pallen M.J."/>
        </authorList>
    </citation>
    <scope>NUCLEOTIDE SEQUENCE</scope>
    <source>
        <strain evidence="1">8470</strain>
    </source>
</reference>
<evidence type="ECO:0000313" key="2">
    <source>
        <dbReference type="Proteomes" id="UP000784286"/>
    </source>
</evidence>
<dbReference type="InterPro" id="IPR052519">
    <property type="entry name" value="Euk-type_GlcNAc_Kinase"/>
</dbReference>
<dbReference type="Gene3D" id="1.10.720.160">
    <property type="match status" value="1"/>
</dbReference>
<dbReference type="AlphaFoldDB" id="A0A948X291"/>
<protein>
    <submittedName>
        <fullName evidence="1">ATPase</fullName>
    </submittedName>
</protein>
<evidence type="ECO:0000313" key="1">
    <source>
        <dbReference type="EMBL" id="MBU3856125.1"/>
    </source>
</evidence>
<dbReference type="Gene3D" id="3.30.420.40">
    <property type="match status" value="2"/>
</dbReference>
<dbReference type="Proteomes" id="UP000784286">
    <property type="component" value="Unassembled WGS sequence"/>
</dbReference>
<dbReference type="PANTHER" id="PTHR43190">
    <property type="entry name" value="N-ACETYL-D-GLUCOSAMINE KINASE"/>
    <property type="match status" value="1"/>
</dbReference>
<dbReference type="InterPro" id="IPR043129">
    <property type="entry name" value="ATPase_NBD"/>
</dbReference>
<proteinExistence type="predicted"/>
<organism evidence="1 2">
    <name type="scientific">Candidatus Phocaeicola excrementipullorum</name>
    <dbReference type="NCBI Taxonomy" id="2838731"/>
    <lineage>
        <taxon>Bacteria</taxon>
        <taxon>Pseudomonadati</taxon>
        <taxon>Bacteroidota</taxon>
        <taxon>Bacteroidia</taxon>
        <taxon>Bacteroidales</taxon>
        <taxon>Bacteroidaceae</taxon>
        <taxon>Phocaeicola</taxon>
    </lineage>
</organism>
<name>A0A948X291_9BACT</name>
<accession>A0A948X291</accession>
<reference evidence="1" key="2">
    <citation type="submission" date="2021-04" db="EMBL/GenBank/DDBJ databases">
        <authorList>
            <person name="Gilroy R."/>
        </authorList>
    </citation>
    <scope>NUCLEOTIDE SEQUENCE</scope>
    <source>
        <strain evidence="1">8470</strain>
    </source>
</reference>